<organism evidence="2 3">
    <name type="scientific">Okibacterium fritillariae</name>
    <dbReference type="NCBI Taxonomy" id="123320"/>
    <lineage>
        <taxon>Bacteria</taxon>
        <taxon>Bacillati</taxon>
        <taxon>Actinomycetota</taxon>
        <taxon>Actinomycetes</taxon>
        <taxon>Micrococcales</taxon>
        <taxon>Microbacteriaceae</taxon>
        <taxon>Okibacterium</taxon>
    </lineage>
</organism>
<dbReference type="OrthoDB" id="9861587at2"/>
<proteinExistence type="predicted"/>
<protein>
    <recommendedName>
        <fullName evidence="4">Asp23 family, cell envelope-related function</fullName>
    </recommendedName>
</protein>
<evidence type="ECO:0000313" key="2">
    <source>
        <dbReference type="EMBL" id="SKC38637.1"/>
    </source>
</evidence>
<dbReference type="AlphaFoldDB" id="A0A1T5IHK4"/>
<keyword evidence="3" id="KW-1185">Reference proteome</keyword>
<accession>A0A1T5IHK4</accession>
<gene>
    <name evidence="2" type="ORF">SAMN06309945_0457</name>
</gene>
<dbReference type="RefSeq" id="WP_079726673.1">
    <property type="nucleotide sequence ID" value="NZ_FUZP01000001.1"/>
</dbReference>
<sequence length="160" mass="15952">MAHDNNLLAGAIAQAVEGVPGVVEVYPSVVARISRGILGTVENVAAGLQGKSGTASVEPPRVTVSGEGTDQKIAVHIGTDATVATPEVARAVYTAVAALAPAEATIEVQVSRIEWPLPAPTESPKLAASVDVAESVAGSTGAGTDRSRISHIPAAIDSGA</sequence>
<evidence type="ECO:0000313" key="3">
    <source>
        <dbReference type="Proteomes" id="UP000190857"/>
    </source>
</evidence>
<dbReference type="EMBL" id="FUZP01000001">
    <property type="protein sequence ID" value="SKC38637.1"/>
    <property type="molecule type" value="Genomic_DNA"/>
</dbReference>
<evidence type="ECO:0008006" key="4">
    <source>
        <dbReference type="Google" id="ProtNLM"/>
    </source>
</evidence>
<name>A0A1T5IHK4_9MICO</name>
<evidence type="ECO:0000256" key="1">
    <source>
        <dbReference type="SAM" id="MobiDB-lite"/>
    </source>
</evidence>
<dbReference type="STRING" id="123320.SAMN06309945_0457"/>
<feature type="region of interest" description="Disordered" evidence="1">
    <location>
        <begin position="138"/>
        <end position="160"/>
    </location>
</feature>
<reference evidence="2 3" key="1">
    <citation type="submission" date="2017-02" db="EMBL/GenBank/DDBJ databases">
        <authorList>
            <person name="Peterson S.W."/>
        </authorList>
    </citation>
    <scope>NUCLEOTIDE SEQUENCE [LARGE SCALE GENOMIC DNA]</scope>
    <source>
        <strain evidence="2 3">VKM Ac-2059</strain>
    </source>
</reference>
<dbReference type="Proteomes" id="UP000190857">
    <property type="component" value="Unassembled WGS sequence"/>
</dbReference>